<evidence type="ECO:0000313" key="9">
    <source>
        <dbReference type="Proteomes" id="UP000076761"/>
    </source>
</evidence>
<dbReference type="EMBL" id="KV425561">
    <property type="protein sequence ID" value="KZT27642.1"/>
    <property type="molecule type" value="Genomic_DNA"/>
</dbReference>
<dbReference type="Proteomes" id="UP000076761">
    <property type="component" value="Unassembled WGS sequence"/>
</dbReference>
<dbReference type="SMART" id="SM00355">
    <property type="entry name" value="ZnF_C2H2"/>
    <property type="match status" value="2"/>
</dbReference>
<dbReference type="PANTHER" id="PTHR14003:SF19">
    <property type="entry name" value="YY2 TRANSCRIPTION FACTOR"/>
    <property type="match status" value="1"/>
</dbReference>
<dbReference type="GO" id="GO:0005667">
    <property type="term" value="C:transcription regulator complex"/>
    <property type="evidence" value="ECO:0007669"/>
    <property type="project" value="TreeGrafter"/>
</dbReference>
<feature type="region of interest" description="Disordered" evidence="6">
    <location>
        <begin position="216"/>
        <end position="243"/>
    </location>
</feature>
<dbReference type="AlphaFoldDB" id="A0A165U4S1"/>
<dbReference type="PROSITE" id="PS50157">
    <property type="entry name" value="ZINC_FINGER_C2H2_2"/>
    <property type="match status" value="2"/>
</dbReference>
<reference evidence="8 9" key="1">
    <citation type="journal article" date="2016" name="Mol. Biol. Evol.">
        <title>Comparative Genomics of Early-Diverging Mushroom-Forming Fungi Provides Insights into the Origins of Lignocellulose Decay Capabilities.</title>
        <authorList>
            <person name="Nagy L.G."/>
            <person name="Riley R."/>
            <person name="Tritt A."/>
            <person name="Adam C."/>
            <person name="Daum C."/>
            <person name="Floudas D."/>
            <person name="Sun H."/>
            <person name="Yadav J.S."/>
            <person name="Pangilinan J."/>
            <person name="Larsson K.H."/>
            <person name="Matsuura K."/>
            <person name="Barry K."/>
            <person name="Labutti K."/>
            <person name="Kuo R."/>
            <person name="Ohm R.A."/>
            <person name="Bhattacharya S.S."/>
            <person name="Shirouzu T."/>
            <person name="Yoshinaga Y."/>
            <person name="Martin F.M."/>
            <person name="Grigoriev I.V."/>
            <person name="Hibbett D.S."/>
        </authorList>
    </citation>
    <scope>NUCLEOTIDE SEQUENCE [LARGE SCALE GENOMIC DNA]</scope>
    <source>
        <strain evidence="8 9">HHB14362 ss-1</strain>
    </source>
</reference>
<dbReference type="InParanoid" id="A0A165U4S1"/>
<dbReference type="STRING" id="1314782.A0A165U4S1"/>
<keyword evidence="1" id="KW-0479">Metal-binding</keyword>
<evidence type="ECO:0000256" key="3">
    <source>
        <dbReference type="ARBA" id="ARBA00022771"/>
    </source>
</evidence>
<feature type="region of interest" description="Disordered" evidence="6">
    <location>
        <begin position="1"/>
        <end position="59"/>
    </location>
</feature>
<dbReference type="InterPro" id="IPR036236">
    <property type="entry name" value="Znf_C2H2_sf"/>
</dbReference>
<keyword evidence="2" id="KW-0677">Repeat</keyword>
<keyword evidence="4" id="KW-0862">Zinc</keyword>
<dbReference type="OrthoDB" id="6365676at2759"/>
<protein>
    <recommendedName>
        <fullName evidence="7">C2H2-type domain-containing protein</fullName>
    </recommendedName>
</protein>
<evidence type="ECO:0000259" key="7">
    <source>
        <dbReference type="PROSITE" id="PS50157"/>
    </source>
</evidence>
<dbReference type="GO" id="GO:0000981">
    <property type="term" value="F:DNA-binding transcription factor activity, RNA polymerase II-specific"/>
    <property type="evidence" value="ECO:0007669"/>
    <property type="project" value="TreeGrafter"/>
</dbReference>
<organism evidence="8 9">
    <name type="scientific">Neolentinus lepideus HHB14362 ss-1</name>
    <dbReference type="NCBI Taxonomy" id="1314782"/>
    <lineage>
        <taxon>Eukaryota</taxon>
        <taxon>Fungi</taxon>
        <taxon>Dikarya</taxon>
        <taxon>Basidiomycota</taxon>
        <taxon>Agaricomycotina</taxon>
        <taxon>Agaricomycetes</taxon>
        <taxon>Gloeophyllales</taxon>
        <taxon>Gloeophyllaceae</taxon>
        <taxon>Neolentinus</taxon>
    </lineage>
</organism>
<evidence type="ECO:0000256" key="5">
    <source>
        <dbReference type="PROSITE-ProRule" id="PRU00042"/>
    </source>
</evidence>
<evidence type="ECO:0000313" key="8">
    <source>
        <dbReference type="EMBL" id="KZT27642.1"/>
    </source>
</evidence>
<evidence type="ECO:0000256" key="1">
    <source>
        <dbReference type="ARBA" id="ARBA00022723"/>
    </source>
</evidence>
<dbReference type="GO" id="GO:0031519">
    <property type="term" value="C:PcG protein complex"/>
    <property type="evidence" value="ECO:0007669"/>
    <property type="project" value="TreeGrafter"/>
</dbReference>
<evidence type="ECO:0000256" key="6">
    <source>
        <dbReference type="SAM" id="MobiDB-lite"/>
    </source>
</evidence>
<dbReference type="GO" id="GO:0008270">
    <property type="term" value="F:zinc ion binding"/>
    <property type="evidence" value="ECO:0007669"/>
    <property type="project" value="UniProtKB-KW"/>
</dbReference>
<accession>A0A165U4S1</accession>
<keyword evidence="3 5" id="KW-0863">Zinc-finger</keyword>
<evidence type="ECO:0000256" key="4">
    <source>
        <dbReference type="ARBA" id="ARBA00022833"/>
    </source>
</evidence>
<dbReference type="Gene3D" id="3.30.160.60">
    <property type="entry name" value="Classic Zinc Finger"/>
    <property type="match status" value="2"/>
</dbReference>
<dbReference type="InterPro" id="IPR013087">
    <property type="entry name" value="Znf_C2H2_type"/>
</dbReference>
<feature type="domain" description="C2H2-type" evidence="7">
    <location>
        <begin position="96"/>
        <end position="120"/>
    </location>
</feature>
<dbReference type="PANTHER" id="PTHR14003">
    <property type="entry name" value="TRANSCRIPTIONAL REPRESSOR PROTEIN YY"/>
    <property type="match status" value="1"/>
</dbReference>
<feature type="compositionally biased region" description="Polar residues" evidence="6">
    <location>
        <begin position="232"/>
        <end position="243"/>
    </location>
</feature>
<name>A0A165U4S1_9AGAM</name>
<evidence type="ECO:0000256" key="2">
    <source>
        <dbReference type="ARBA" id="ARBA00022737"/>
    </source>
</evidence>
<proteinExistence type="predicted"/>
<keyword evidence="9" id="KW-1185">Reference proteome</keyword>
<dbReference type="SUPFAM" id="SSF57667">
    <property type="entry name" value="beta-beta-alpha zinc fingers"/>
    <property type="match status" value="1"/>
</dbReference>
<gene>
    <name evidence="8" type="ORF">NEOLEDRAFT_1060220</name>
</gene>
<sequence length="243" mass="26966">MSSQYTFLEQSTFPEPPFQGERRGPRTRIAPPVPVPNLTKRSRGRHVPVGAAGPERDRSRSGRLYMCKVQDCGKCFNRGEHLKRHIRSIHTHDKPFQCTYPSCEKFFSRHDNLLQHQKIHRDYNFSQEPDPLGGTLHRVQQASHADDMPMASSMSIILPHPFATISSFPVSAEPVGFSAHVAVSSLRTELPAASEDAQGQTSTVQSETQFAHLSLSSHFQPPPSAISPSELEVTTSGLDLQSS</sequence>
<feature type="domain" description="C2H2-type" evidence="7">
    <location>
        <begin position="65"/>
        <end position="95"/>
    </location>
</feature>
<dbReference type="GO" id="GO:0000978">
    <property type="term" value="F:RNA polymerase II cis-regulatory region sequence-specific DNA binding"/>
    <property type="evidence" value="ECO:0007669"/>
    <property type="project" value="TreeGrafter"/>
</dbReference>
<dbReference type="Pfam" id="PF00096">
    <property type="entry name" value="zf-C2H2"/>
    <property type="match status" value="2"/>
</dbReference>
<dbReference type="PROSITE" id="PS00028">
    <property type="entry name" value="ZINC_FINGER_C2H2_1"/>
    <property type="match status" value="2"/>
</dbReference>
<dbReference type="GO" id="GO:0000785">
    <property type="term" value="C:chromatin"/>
    <property type="evidence" value="ECO:0007669"/>
    <property type="project" value="TreeGrafter"/>
</dbReference>
<feature type="compositionally biased region" description="Polar residues" evidence="6">
    <location>
        <begin position="1"/>
        <end position="13"/>
    </location>
</feature>